<dbReference type="AlphaFoldDB" id="A0A9E6MPT6"/>
<dbReference type="InterPro" id="IPR018461">
    <property type="entry name" value="Na/H_Antiport_NhaC-like_C"/>
</dbReference>
<feature type="transmembrane region" description="Helical" evidence="6">
    <location>
        <begin position="30"/>
        <end position="54"/>
    </location>
</feature>
<keyword evidence="10" id="KW-1185">Reference proteome</keyword>
<feature type="transmembrane region" description="Helical" evidence="6">
    <location>
        <begin position="74"/>
        <end position="97"/>
    </location>
</feature>
<feature type="transmembrane region" description="Helical" evidence="6">
    <location>
        <begin position="260"/>
        <end position="282"/>
    </location>
</feature>
<keyword evidence="4 6" id="KW-1133">Transmembrane helix</keyword>
<comment type="subcellular location">
    <subcellularLocation>
        <location evidence="1">Cell membrane</location>
        <topology evidence="1">Multi-pass membrane protein</topology>
    </subcellularLocation>
</comment>
<evidence type="ECO:0000256" key="6">
    <source>
        <dbReference type="SAM" id="Phobius"/>
    </source>
</evidence>
<feature type="transmembrane region" description="Helical" evidence="6">
    <location>
        <begin position="375"/>
        <end position="397"/>
    </location>
</feature>
<evidence type="ECO:0000313" key="10">
    <source>
        <dbReference type="Proteomes" id="UP000636394"/>
    </source>
</evidence>
<sequence length="522" mass="54985">MEFVNTFWALVPAIVAIVLALITKEVYSSLFVGIVVGALLLTGFDPIGTINAMISFDYIPAGGTEEDAMTTGFIPALADSSGIFIFLVILGIMVALINKTGASAAFGQWAATHVKSRVGAQLATFALGVLIFVDDYFNCLTVGSVMRPVTDEQKISRAKLAYLIDATAAPVCMIAPVSSWAAAVSGVASDLNVDGIQLFISAIPYNFYSLLTLAFVVVIVVMGFDYGPMAKSQLEALRGQLGGLGDDEPMENTKARTFDMVIPVIVLIVFCIVGMLYVGGFWDAESEGYQNIVLAFGGTDAFVALPWGSIIALVFTFIYVWCRRVVSFKASMDCIVEGFNSMVPAILILVFALTLKSLTSALGAAEFVSGVMEGAAAGLFAMLPAIIFLVACGLAFATGTSWGTFGILIPIVLPIFATEPELLTIGISACLAGAVAGDHCSPISDTTIMASAGANMNHIEHVNTQLPYVLTVVVISFVCFVIAGLVRNPWICLVIGVALVIGALIVLKRTVGVNVTAQENAQ</sequence>
<feature type="transmembrane region" description="Helical" evidence="6">
    <location>
        <begin position="490"/>
        <end position="507"/>
    </location>
</feature>
<evidence type="ECO:0000313" key="11">
    <source>
        <dbReference type="Proteomes" id="UP000671910"/>
    </source>
</evidence>
<organism evidence="9 11">
    <name type="scientific">Xiamenia xianingshaonis</name>
    <dbReference type="NCBI Taxonomy" id="2682776"/>
    <lineage>
        <taxon>Bacteria</taxon>
        <taxon>Bacillati</taxon>
        <taxon>Actinomycetota</taxon>
        <taxon>Coriobacteriia</taxon>
        <taxon>Eggerthellales</taxon>
        <taxon>Eggerthellaceae</taxon>
        <taxon>Xiamenia</taxon>
    </lineage>
</organism>
<feature type="transmembrane region" description="Helical" evidence="6">
    <location>
        <begin position="302"/>
        <end position="322"/>
    </location>
</feature>
<reference evidence="8 10" key="1">
    <citation type="submission" date="2019-11" db="EMBL/GenBank/DDBJ databases">
        <title>Eggerthellaceae novel genus isolated from the rectal contents of marmort.</title>
        <authorList>
            <person name="Zhang G."/>
        </authorList>
    </citation>
    <scope>NUCLEOTIDE SEQUENCE [LARGE SCALE GENOMIC DNA]</scope>
    <source>
        <strain evidence="10">zg-886</strain>
        <strain evidence="8">Zg-886</strain>
    </source>
</reference>
<feature type="transmembrane region" description="Helical" evidence="6">
    <location>
        <begin position="160"/>
        <end position="183"/>
    </location>
</feature>
<evidence type="ECO:0000256" key="5">
    <source>
        <dbReference type="ARBA" id="ARBA00023136"/>
    </source>
</evidence>
<proteinExistence type="predicted"/>
<keyword evidence="2" id="KW-1003">Cell membrane</keyword>
<feature type="transmembrane region" description="Helical" evidence="6">
    <location>
        <begin position="203"/>
        <end position="224"/>
    </location>
</feature>
<evidence type="ECO:0000313" key="8">
    <source>
        <dbReference type="EMBL" id="NHM14955.1"/>
    </source>
</evidence>
<evidence type="ECO:0000256" key="4">
    <source>
        <dbReference type="ARBA" id="ARBA00022989"/>
    </source>
</evidence>
<gene>
    <name evidence="8" type="ORF">GMI68_09355</name>
    <name evidence="9" type="ORF">J7S26_07800</name>
</gene>
<dbReference type="Proteomes" id="UP000671910">
    <property type="component" value="Chromosome"/>
</dbReference>
<protein>
    <submittedName>
        <fullName evidence="9">Na+/H+ antiporter NhaC family protein</fullName>
    </submittedName>
</protein>
<feature type="transmembrane region" description="Helical" evidence="6">
    <location>
        <begin position="466"/>
        <end position="484"/>
    </location>
</feature>
<dbReference type="KEGG" id="ebz:J7S26_07800"/>
<keyword evidence="3 6" id="KW-0812">Transmembrane</keyword>
<name>A0A9E6MPT6_9ACTN</name>
<dbReference type="EMBL" id="CP072829">
    <property type="protein sequence ID" value="QTU84239.1"/>
    <property type="molecule type" value="Genomic_DNA"/>
</dbReference>
<dbReference type="RefSeq" id="WP_166340442.1">
    <property type="nucleotide sequence ID" value="NZ_CP072829.1"/>
</dbReference>
<dbReference type="PANTHER" id="PTHR43478:SF1">
    <property type="entry name" value="NA+_H+ ANTIPORTER NHAC-LIKE C-TERMINAL DOMAIN-CONTAINING PROTEIN"/>
    <property type="match status" value="1"/>
</dbReference>
<evidence type="ECO:0000256" key="2">
    <source>
        <dbReference type="ARBA" id="ARBA00022475"/>
    </source>
</evidence>
<keyword evidence="5 6" id="KW-0472">Membrane</keyword>
<dbReference type="EMBL" id="WPCR01000015">
    <property type="protein sequence ID" value="NHM14955.1"/>
    <property type="molecule type" value="Genomic_DNA"/>
</dbReference>
<evidence type="ECO:0000256" key="1">
    <source>
        <dbReference type="ARBA" id="ARBA00004651"/>
    </source>
</evidence>
<feature type="transmembrane region" description="Helical" evidence="6">
    <location>
        <begin position="334"/>
        <end position="355"/>
    </location>
</feature>
<feature type="transmembrane region" description="Helical" evidence="6">
    <location>
        <begin position="6"/>
        <end position="23"/>
    </location>
</feature>
<dbReference type="Pfam" id="PF03553">
    <property type="entry name" value="Na_H_antiporter"/>
    <property type="match status" value="1"/>
</dbReference>
<reference evidence="9" key="2">
    <citation type="submission" date="2021-04" db="EMBL/GenBank/DDBJ databases">
        <title>Novel species in family Eggerthellaceae.</title>
        <authorList>
            <person name="Zhang G."/>
        </authorList>
    </citation>
    <scope>NUCLEOTIDE SEQUENCE</scope>
    <source>
        <strain evidence="9">Zg-886</strain>
    </source>
</reference>
<accession>A0A9E6MPT6</accession>
<feature type="domain" description="Na+/H+ antiporter NhaC-like C-terminal" evidence="7">
    <location>
        <begin position="172"/>
        <end position="485"/>
    </location>
</feature>
<dbReference type="GO" id="GO:0005886">
    <property type="term" value="C:plasma membrane"/>
    <property type="evidence" value="ECO:0007669"/>
    <property type="project" value="UniProtKB-SubCell"/>
</dbReference>
<evidence type="ECO:0000256" key="3">
    <source>
        <dbReference type="ARBA" id="ARBA00022692"/>
    </source>
</evidence>
<dbReference type="PANTHER" id="PTHR43478">
    <property type="entry name" value="NA+/H+ ANTIPORTER-RELATED"/>
    <property type="match status" value="1"/>
</dbReference>
<evidence type="ECO:0000313" key="9">
    <source>
        <dbReference type="EMBL" id="QTU84239.1"/>
    </source>
</evidence>
<evidence type="ECO:0000259" key="7">
    <source>
        <dbReference type="Pfam" id="PF03553"/>
    </source>
</evidence>
<dbReference type="Proteomes" id="UP000636394">
    <property type="component" value="Unassembled WGS sequence"/>
</dbReference>